<evidence type="ECO:0000256" key="5">
    <source>
        <dbReference type="ARBA" id="ARBA00023163"/>
    </source>
</evidence>
<accession>A0A831WA03</accession>
<evidence type="ECO:0000256" key="2">
    <source>
        <dbReference type="ARBA" id="ARBA00023012"/>
    </source>
</evidence>
<dbReference type="CDD" id="cd06170">
    <property type="entry name" value="LuxR_C_like"/>
    <property type="match status" value="1"/>
</dbReference>
<dbReference type="GO" id="GO:0006355">
    <property type="term" value="P:regulation of DNA-templated transcription"/>
    <property type="evidence" value="ECO:0007669"/>
    <property type="project" value="InterPro"/>
</dbReference>
<evidence type="ECO:0000313" key="9">
    <source>
        <dbReference type="EMBL" id="HEB97535.1"/>
    </source>
</evidence>
<dbReference type="InterPro" id="IPR011006">
    <property type="entry name" value="CheY-like_superfamily"/>
</dbReference>
<keyword evidence="5" id="KW-0804">Transcription</keyword>
<sequence>MTTSGKANVFVVDDDQAMRNSLKWLIESVGMHVETYDSAAEFIRNYYPGRAGCLLLDVRMPGMSGLELQQYFLENQINIPIIIITGHGDVPMAVRAMKAGAVDFIEKPFNDELLLESIRNALSLDVERRTAQAERAEIATRLAHLTPRELEVMEMVTDGRSNKEIAQALGVSAKTVEAHRARVMEKMEARSLADLVKMAVAANMTRPPGEGE</sequence>
<feature type="domain" description="Response regulatory" evidence="8">
    <location>
        <begin position="8"/>
        <end position="122"/>
    </location>
</feature>
<reference evidence="9" key="1">
    <citation type="journal article" date="2020" name="mSystems">
        <title>Genome- and Community-Level Interaction Insights into Carbon Utilization and Element Cycling Functions of Hydrothermarchaeota in Hydrothermal Sediment.</title>
        <authorList>
            <person name="Zhou Z."/>
            <person name="Liu Y."/>
            <person name="Xu W."/>
            <person name="Pan J."/>
            <person name="Luo Z.H."/>
            <person name="Li M."/>
        </authorList>
    </citation>
    <scope>NUCLEOTIDE SEQUENCE [LARGE SCALE GENOMIC DNA]</scope>
    <source>
        <strain evidence="9">HyVt-443</strain>
    </source>
</reference>
<dbReference type="SUPFAM" id="SSF52172">
    <property type="entry name" value="CheY-like"/>
    <property type="match status" value="1"/>
</dbReference>
<dbReference type="Gene3D" id="3.40.50.2300">
    <property type="match status" value="1"/>
</dbReference>
<dbReference type="FunFam" id="3.40.50.2300:FF:000018">
    <property type="entry name" value="DNA-binding transcriptional regulator NtrC"/>
    <property type="match status" value="1"/>
</dbReference>
<dbReference type="InterPro" id="IPR001789">
    <property type="entry name" value="Sig_transdc_resp-reg_receiver"/>
</dbReference>
<dbReference type="InterPro" id="IPR000792">
    <property type="entry name" value="Tscrpt_reg_LuxR_C"/>
</dbReference>
<keyword evidence="3" id="KW-0805">Transcription regulation</keyword>
<dbReference type="InterPro" id="IPR016032">
    <property type="entry name" value="Sig_transdc_resp-reg_C-effctor"/>
</dbReference>
<dbReference type="PROSITE" id="PS00622">
    <property type="entry name" value="HTH_LUXR_1"/>
    <property type="match status" value="1"/>
</dbReference>
<dbReference type="Proteomes" id="UP000886251">
    <property type="component" value="Unassembled WGS sequence"/>
</dbReference>
<dbReference type="SUPFAM" id="SSF46894">
    <property type="entry name" value="C-terminal effector domain of the bipartite response regulators"/>
    <property type="match status" value="1"/>
</dbReference>
<comment type="caution">
    <text evidence="9">The sequence shown here is derived from an EMBL/GenBank/DDBJ whole genome shotgun (WGS) entry which is preliminary data.</text>
</comment>
<dbReference type="Pfam" id="PF00072">
    <property type="entry name" value="Response_reg"/>
    <property type="match status" value="1"/>
</dbReference>
<evidence type="ECO:0000256" key="6">
    <source>
        <dbReference type="PROSITE-ProRule" id="PRU00169"/>
    </source>
</evidence>
<evidence type="ECO:0000259" key="8">
    <source>
        <dbReference type="PROSITE" id="PS50110"/>
    </source>
</evidence>
<dbReference type="PROSITE" id="PS50043">
    <property type="entry name" value="HTH_LUXR_2"/>
    <property type="match status" value="1"/>
</dbReference>
<feature type="modified residue" description="4-aspartylphosphate" evidence="6">
    <location>
        <position position="57"/>
    </location>
</feature>
<protein>
    <submittedName>
        <fullName evidence="9">Response regulator transcription factor</fullName>
    </submittedName>
</protein>
<evidence type="ECO:0000256" key="3">
    <source>
        <dbReference type="ARBA" id="ARBA00023015"/>
    </source>
</evidence>
<feature type="domain" description="HTH luxR-type" evidence="7">
    <location>
        <begin position="138"/>
        <end position="203"/>
    </location>
</feature>
<dbReference type="SMART" id="SM00448">
    <property type="entry name" value="REC"/>
    <property type="match status" value="1"/>
</dbReference>
<dbReference type="Pfam" id="PF00196">
    <property type="entry name" value="GerE"/>
    <property type="match status" value="1"/>
</dbReference>
<dbReference type="PRINTS" id="PR00038">
    <property type="entry name" value="HTHLUXR"/>
</dbReference>
<dbReference type="PROSITE" id="PS50110">
    <property type="entry name" value="RESPONSE_REGULATORY"/>
    <property type="match status" value="1"/>
</dbReference>
<proteinExistence type="predicted"/>
<keyword evidence="1 6" id="KW-0597">Phosphoprotein</keyword>
<dbReference type="GO" id="GO:0000160">
    <property type="term" value="P:phosphorelay signal transduction system"/>
    <property type="evidence" value="ECO:0007669"/>
    <property type="project" value="UniProtKB-KW"/>
</dbReference>
<gene>
    <name evidence="9" type="ORF">ENI96_14020</name>
</gene>
<dbReference type="Gene3D" id="1.10.10.10">
    <property type="entry name" value="Winged helix-like DNA-binding domain superfamily/Winged helix DNA-binding domain"/>
    <property type="match status" value="1"/>
</dbReference>
<keyword evidence="2" id="KW-0902">Two-component regulatory system</keyword>
<keyword evidence="4" id="KW-0238">DNA-binding</keyword>
<dbReference type="SMART" id="SM00421">
    <property type="entry name" value="HTH_LUXR"/>
    <property type="match status" value="1"/>
</dbReference>
<dbReference type="PANTHER" id="PTHR44688">
    <property type="entry name" value="DNA-BINDING TRANSCRIPTIONAL ACTIVATOR DEVR_DOSR"/>
    <property type="match status" value="1"/>
</dbReference>
<evidence type="ECO:0000256" key="1">
    <source>
        <dbReference type="ARBA" id="ARBA00022553"/>
    </source>
</evidence>
<dbReference type="AlphaFoldDB" id="A0A831WA03"/>
<organism evidence="9">
    <name type="scientific">Sedimenticola thiotaurini</name>
    <dbReference type="NCBI Taxonomy" id="1543721"/>
    <lineage>
        <taxon>Bacteria</taxon>
        <taxon>Pseudomonadati</taxon>
        <taxon>Pseudomonadota</taxon>
        <taxon>Gammaproteobacteria</taxon>
        <taxon>Chromatiales</taxon>
        <taxon>Sedimenticolaceae</taxon>
        <taxon>Sedimenticola</taxon>
    </lineage>
</organism>
<dbReference type="GO" id="GO:0003677">
    <property type="term" value="F:DNA binding"/>
    <property type="evidence" value="ECO:0007669"/>
    <property type="project" value="UniProtKB-KW"/>
</dbReference>
<dbReference type="EMBL" id="DRKP01000176">
    <property type="protein sequence ID" value="HEB97535.1"/>
    <property type="molecule type" value="Genomic_DNA"/>
</dbReference>
<evidence type="ECO:0000259" key="7">
    <source>
        <dbReference type="PROSITE" id="PS50043"/>
    </source>
</evidence>
<name>A0A831WA03_9GAMM</name>
<evidence type="ECO:0000256" key="4">
    <source>
        <dbReference type="ARBA" id="ARBA00023125"/>
    </source>
</evidence>
<dbReference type="InterPro" id="IPR036388">
    <property type="entry name" value="WH-like_DNA-bd_sf"/>
</dbReference>
<dbReference type="CDD" id="cd17537">
    <property type="entry name" value="REC_FixJ"/>
    <property type="match status" value="1"/>
</dbReference>
<dbReference type="PANTHER" id="PTHR44688:SF16">
    <property type="entry name" value="DNA-BINDING TRANSCRIPTIONAL ACTIVATOR DEVR_DOSR"/>
    <property type="match status" value="1"/>
</dbReference>